<dbReference type="Proteomes" id="UP000007110">
    <property type="component" value="Unassembled WGS sequence"/>
</dbReference>
<evidence type="ECO:0000313" key="2">
    <source>
        <dbReference type="Proteomes" id="UP000007110"/>
    </source>
</evidence>
<protein>
    <submittedName>
        <fullName evidence="1">Uncharacterized protein</fullName>
    </submittedName>
</protein>
<organism evidence="1 2">
    <name type="scientific">Strongylocentrotus purpuratus</name>
    <name type="common">Purple sea urchin</name>
    <dbReference type="NCBI Taxonomy" id="7668"/>
    <lineage>
        <taxon>Eukaryota</taxon>
        <taxon>Metazoa</taxon>
        <taxon>Echinodermata</taxon>
        <taxon>Eleutherozoa</taxon>
        <taxon>Echinozoa</taxon>
        <taxon>Echinoidea</taxon>
        <taxon>Euechinoidea</taxon>
        <taxon>Echinacea</taxon>
        <taxon>Camarodonta</taxon>
        <taxon>Echinidea</taxon>
        <taxon>Strongylocentrotidae</taxon>
        <taxon>Strongylocentrotus</taxon>
    </lineage>
</organism>
<evidence type="ECO:0000313" key="1">
    <source>
        <dbReference type="EnsemblMetazoa" id="XP_030845295"/>
    </source>
</evidence>
<reference evidence="1" key="2">
    <citation type="submission" date="2021-01" db="UniProtKB">
        <authorList>
            <consortium name="EnsemblMetazoa"/>
        </authorList>
    </citation>
    <scope>IDENTIFICATION</scope>
</reference>
<name>A0A7M7P871_STRPU</name>
<dbReference type="KEGG" id="spu:115925484"/>
<dbReference type="RefSeq" id="XP_030845295.1">
    <property type="nucleotide sequence ID" value="XM_030989435.1"/>
</dbReference>
<accession>A0A7M7P871</accession>
<dbReference type="InParanoid" id="A0A7M7P871"/>
<sequence>MASTITGGLVDNIGTIVPSLHLGNKATQHKFVVARNITHSVVLGWDFIDSQNACISPTSFNMPGNVIPFIDRQQYQAPLKCKVSLVGQARIPPSCETHVQGRLSSPQFDIIPRDYDGYFEPTLQDHIPVIGARSLFKPQDGLILVRLINPSDEAVDLPADTCLGQFFSITGDIEEEYKIMSVTTDADPQVTDKSPVAGVLPSSELTRTEYEKAEHLLQTYSDIFSTTSQDIGQTDIIHHHIDTTTATPIRQRAYRTSPAMRVEIRE</sequence>
<dbReference type="GeneID" id="115925484"/>
<dbReference type="OrthoDB" id="4369127at2759"/>
<dbReference type="AlphaFoldDB" id="A0A7M7P871"/>
<keyword evidence="2" id="KW-1185">Reference proteome</keyword>
<reference evidence="2" key="1">
    <citation type="submission" date="2015-02" db="EMBL/GenBank/DDBJ databases">
        <title>Genome sequencing for Strongylocentrotus purpuratus.</title>
        <authorList>
            <person name="Murali S."/>
            <person name="Liu Y."/>
            <person name="Vee V."/>
            <person name="English A."/>
            <person name="Wang M."/>
            <person name="Skinner E."/>
            <person name="Han Y."/>
            <person name="Muzny D.M."/>
            <person name="Worley K.C."/>
            <person name="Gibbs R.A."/>
        </authorList>
    </citation>
    <scope>NUCLEOTIDE SEQUENCE</scope>
</reference>
<dbReference type="EnsemblMetazoa" id="XM_030989435">
    <property type="protein sequence ID" value="XP_030845295"/>
    <property type="gene ID" value="LOC115925484"/>
</dbReference>
<proteinExistence type="predicted"/>